<dbReference type="GO" id="GO:0045905">
    <property type="term" value="P:positive regulation of translational termination"/>
    <property type="evidence" value="ECO:0007669"/>
    <property type="project" value="InterPro"/>
</dbReference>
<dbReference type="InterPro" id="IPR048670">
    <property type="entry name" value="IF5A-like_N"/>
</dbReference>
<protein>
    <submittedName>
        <fullName evidence="3">Eukaryotic translation initiation factor 5a</fullName>
    </submittedName>
</protein>
<feature type="domain" description="Translation initiation factor 5A-like N-terminal" evidence="2">
    <location>
        <begin position="7"/>
        <end position="56"/>
    </location>
</feature>
<dbReference type="InterPro" id="IPR020189">
    <property type="entry name" value="IF5A_C"/>
</dbReference>
<accession>A0AAV7Z339</accession>
<dbReference type="Gene3D" id="2.40.50.140">
    <property type="entry name" value="Nucleic acid-binding proteins"/>
    <property type="match status" value="1"/>
</dbReference>
<dbReference type="SUPFAM" id="SSF50104">
    <property type="entry name" value="Translation proteins SH3-like domain"/>
    <property type="match status" value="1"/>
</dbReference>
<organism evidence="3 4">
    <name type="scientific">Anaeramoeba flamelloides</name>
    <dbReference type="NCBI Taxonomy" id="1746091"/>
    <lineage>
        <taxon>Eukaryota</taxon>
        <taxon>Metamonada</taxon>
        <taxon>Anaeramoebidae</taxon>
        <taxon>Anaeramoeba</taxon>
    </lineage>
</organism>
<dbReference type="Pfam" id="PF21485">
    <property type="entry name" value="IF5A-like_N"/>
    <property type="match status" value="1"/>
</dbReference>
<dbReference type="Gene3D" id="2.30.30.30">
    <property type="match status" value="1"/>
</dbReference>
<keyword evidence="3" id="KW-0648">Protein biosynthesis</keyword>
<evidence type="ECO:0000259" key="1">
    <source>
        <dbReference type="Pfam" id="PF01287"/>
    </source>
</evidence>
<evidence type="ECO:0000313" key="4">
    <source>
        <dbReference type="Proteomes" id="UP001146793"/>
    </source>
</evidence>
<dbReference type="EMBL" id="JANTQA010000036">
    <property type="protein sequence ID" value="KAJ3436229.1"/>
    <property type="molecule type" value="Genomic_DNA"/>
</dbReference>
<dbReference type="InterPro" id="IPR001884">
    <property type="entry name" value="IF5A-like"/>
</dbReference>
<evidence type="ECO:0000313" key="3">
    <source>
        <dbReference type="EMBL" id="KAJ3436229.1"/>
    </source>
</evidence>
<keyword evidence="3" id="KW-0396">Initiation factor</keyword>
<feature type="domain" description="Translation initiation factor 5A C-terminal" evidence="1">
    <location>
        <begin position="66"/>
        <end position="132"/>
    </location>
</feature>
<name>A0AAV7Z339_9EUKA</name>
<dbReference type="Proteomes" id="UP001146793">
    <property type="component" value="Unassembled WGS sequence"/>
</dbReference>
<dbReference type="AlphaFoldDB" id="A0AAV7Z339"/>
<dbReference type="InterPro" id="IPR008991">
    <property type="entry name" value="Translation_prot_SH3-like_sf"/>
</dbReference>
<dbReference type="GO" id="GO:0003743">
    <property type="term" value="F:translation initiation factor activity"/>
    <property type="evidence" value="ECO:0007669"/>
    <property type="project" value="UniProtKB-KW"/>
</dbReference>
<dbReference type="PANTHER" id="PTHR11673">
    <property type="entry name" value="TRANSLATION INITIATION FACTOR 5A FAMILY MEMBER"/>
    <property type="match status" value="1"/>
</dbReference>
<comment type="caution">
    <text evidence="3">The sequence shown here is derived from an EMBL/GenBank/DDBJ whole genome shotgun (WGS) entry which is preliminary data.</text>
</comment>
<dbReference type="Pfam" id="PF01287">
    <property type="entry name" value="eIF-5a"/>
    <property type="match status" value="1"/>
</dbReference>
<gene>
    <name evidence="3" type="ORF">M0812_18286</name>
</gene>
<proteinExistence type="predicted"/>
<sequence length="138" mass="16071">MNQPIKKKVSEFQKGKYIVLKDRPCKLVEIHSHPEKGYSMTGIDIFTYIKICQVFPKNSLCVEPRVVKTTYQIKDIEDQKMLVLSELNNNKSIVKHELPQNKLGEQILNTYTSEKTFRVVIISVGSQEQITSFYQKIY</sequence>
<dbReference type="InterPro" id="IPR014722">
    <property type="entry name" value="Rib_uL2_dom2"/>
</dbReference>
<dbReference type="GO" id="GO:0045901">
    <property type="term" value="P:positive regulation of translational elongation"/>
    <property type="evidence" value="ECO:0007669"/>
    <property type="project" value="InterPro"/>
</dbReference>
<evidence type="ECO:0000259" key="2">
    <source>
        <dbReference type="Pfam" id="PF21485"/>
    </source>
</evidence>
<dbReference type="GO" id="GO:0003723">
    <property type="term" value="F:RNA binding"/>
    <property type="evidence" value="ECO:0007669"/>
    <property type="project" value="InterPro"/>
</dbReference>
<reference evidence="3" key="1">
    <citation type="submission" date="2022-08" db="EMBL/GenBank/DDBJ databases">
        <title>Novel sulphate-reducing endosymbionts in the free-living metamonad Anaeramoeba.</title>
        <authorList>
            <person name="Jerlstrom-Hultqvist J."/>
            <person name="Cepicka I."/>
            <person name="Gallot-Lavallee L."/>
            <person name="Salas-Leiva D."/>
            <person name="Curtis B.A."/>
            <person name="Zahonova K."/>
            <person name="Pipaliya S."/>
            <person name="Dacks J."/>
            <person name="Roger A.J."/>
        </authorList>
    </citation>
    <scope>NUCLEOTIDE SEQUENCE</scope>
    <source>
        <strain evidence="3">Busselton2</strain>
    </source>
</reference>
<dbReference type="GO" id="GO:0043022">
    <property type="term" value="F:ribosome binding"/>
    <property type="evidence" value="ECO:0007669"/>
    <property type="project" value="InterPro"/>
</dbReference>
<dbReference type="GO" id="GO:0003746">
    <property type="term" value="F:translation elongation factor activity"/>
    <property type="evidence" value="ECO:0007669"/>
    <property type="project" value="InterPro"/>
</dbReference>
<dbReference type="InterPro" id="IPR012340">
    <property type="entry name" value="NA-bd_OB-fold"/>
</dbReference>